<proteinExistence type="predicted"/>
<reference evidence="2" key="1">
    <citation type="submission" date="2017-03" db="EMBL/GenBank/DDBJ databases">
        <title>Genomes of endolithic fungi from Antarctica.</title>
        <authorList>
            <person name="Coleine C."/>
            <person name="Masonjones S."/>
            <person name="Stajich J.E."/>
        </authorList>
    </citation>
    <scope>NUCLEOTIDE SEQUENCE [LARGE SCALE GENOMIC DNA]</scope>
    <source>
        <strain evidence="2">CCFEE 5527</strain>
    </source>
</reference>
<evidence type="ECO:0000313" key="2">
    <source>
        <dbReference type="Proteomes" id="UP000192596"/>
    </source>
</evidence>
<dbReference type="InParanoid" id="A0A1V8SAC2"/>
<dbReference type="Proteomes" id="UP000192596">
    <property type="component" value="Unassembled WGS sequence"/>
</dbReference>
<accession>A0A1V8SAC2</accession>
<comment type="caution">
    <text evidence="1">The sequence shown here is derived from an EMBL/GenBank/DDBJ whole genome shotgun (WGS) entry which is preliminary data.</text>
</comment>
<keyword evidence="2" id="KW-1185">Reference proteome</keyword>
<evidence type="ECO:0000313" key="1">
    <source>
        <dbReference type="EMBL" id="OQN96154.1"/>
    </source>
</evidence>
<dbReference type="EMBL" id="NAJO01000071">
    <property type="protein sequence ID" value="OQN96154.1"/>
    <property type="molecule type" value="Genomic_DNA"/>
</dbReference>
<dbReference type="AlphaFoldDB" id="A0A1V8SAC2"/>
<organism evidence="1 2">
    <name type="scientific">Cryoendolithus antarcticus</name>
    <dbReference type="NCBI Taxonomy" id="1507870"/>
    <lineage>
        <taxon>Eukaryota</taxon>
        <taxon>Fungi</taxon>
        <taxon>Dikarya</taxon>
        <taxon>Ascomycota</taxon>
        <taxon>Pezizomycotina</taxon>
        <taxon>Dothideomycetes</taxon>
        <taxon>Dothideomycetidae</taxon>
        <taxon>Cladosporiales</taxon>
        <taxon>Cladosporiaceae</taxon>
        <taxon>Cryoendolithus</taxon>
    </lineage>
</organism>
<protein>
    <submittedName>
        <fullName evidence="1">Uncharacterized protein</fullName>
    </submittedName>
</protein>
<sequence length="147" mass="15906">MKAYALSTSAPAAVVAADKCKLTAYATLGSAVTIADGDIFDSEGFLFQIHDLEIHQKKPTSGNGYPPNYACPGSPSLYGYAHFDDPNKKGVGMCLAHIKDHLVVAAGFDCRGLGGKLFQKYFGQISCPRFALWIDIDGREEKCNRIK</sequence>
<name>A0A1V8SAC2_9PEZI</name>
<gene>
    <name evidence="1" type="ORF">B0A48_18069</name>
</gene>